<evidence type="ECO:0000313" key="6">
    <source>
        <dbReference type="EMBL" id="CAK9310420.1"/>
    </source>
</evidence>
<name>A0ABP0XSD1_9ROSI</name>
<dbReference type="InterPro" id="IPR001680">
    <property type="entry name" value="WD40_rpt"/>
</dbReference>
<evidence type="ECO:0000259" key="5">
    <source>
        <dbReference type="Pfam" id="PF04003"/>
    </source>
</evidence>
<dbReference type="Pfam" id="PF04003">
    <property type="entry name" value="Utp12"/>
    <property type="match status" value="1"/>
</dbReference>
<reference evidence="6 7" key="1">
    <citation type="submission" date="2024-03" db="EMBL/GenBank/DDBJ databases">
        <authorList>
            <person name="Gkanogiannis A."/>
            <person name="Becerra Lopez-Lavalle L."/>
        </authorList>
    </citation>
    <scope>NUCLEOTIDE SEQUENCE [LARGE SCALE GENOMIC DNA]</scope>
</reference>
<dbReference type="PANTHER" id="PTHR45290:SF3">
    <property type="entry name" value="OS01G0649000 PROTEIN"/>
    <property type="match status" value="1"/>
</dbReference>
<evidence type="ECO:0000256" key="3">
    <source>
        <dbReference type="PROSITE-ProRule" id="PRU00221"/>
    </source>
</evidence>
<feature type="region of interest" description="Disordered" evidence="4">
    <location>
        <begin position="582"/>
        <end position="626"/>
    </location>
</feature>
<dbReference type="InterPro" id="IPR011047">
    <property type="entry name" value="Quinoprotein_ADH-like_sf"/>
</dbReference>
<dbReference type="SMART" id="SM00320">
    <property type="entry name" value="WD40"/>
    <property type="match status" value="4"/>
</dbReference>
<organism evidence="6 7">
    <name type="scientific">Citrullus colocynthis</name>
    <name type="common">colocynth</name>
    <dbReference type="NCBI Taxonomy" id="252529"/>
    <lineage>
        <taxon>Eukaryota</taxon>
        <taxon>Viridiplantae</taxon>
        <taxon>Streptophyta</taxon>
        <taxon>Embryophyta</taxon>
        <taxon>Tracheophyta</taxon>
        <taxon>Spermatophyta</taxon>
        <taxon>Magnoliopsida</taxon>
        <taxon>eudicotyledons</taxon>
        <taxon>Gunneridae</taxon>
        <taxon>Pentapetalae</taxon>
        <taxon>rosids</taxon>
        <taxon>fabids</taxon>
        <taxon>Cucurbitales</taxon>
        <taxon>Cucurbitaceae</taxon>
        <taxon>Benincaseae</taxon>
        <taxon>Citrullus</taxon>
    </lineage>
</organism>
<accession>A0ABP0XSD1</accession>
<keyword evidence="2" id="KW-0539">Nucleus</keyword>
<proteinExistence type="predicted"/>
<feature type="region of interest" description="Disordered" evidence="4">
    <location>
        <begin position="366"/>
        <end position="391"/>
    </location>
</feature>
<evidence type="ECO:0000256" key="2">
    <source>
        <dbReference type="ARBA" id="ARBA00023242"/>
    </source>
</evidence>
<keyword evidence="7" id="KW-1185">Reference proteome</keyword>
<gene>
    <name evidence="6" type="ORF">CITCOLO1_LOCUS2043</name>
</gene>
<feature type="compositionally biased region" description="Acidic residues" evidence="4">
    <location>
        <begin position="583"/>
        <end position="613"/>
    </location>
</feature>
<dbReference type="EMBL" id="OZ021735">
    <property type="protein sequence ID" value="CAK9310420.1"/>
    <property type="molecule type" value="Genomic_DNA"/>
</dbReference>
<dbReference type="Gene3D" id="2.130.10.10">
    <property type="entry name" value="YVTN repeat-like/Quinoprotein amine dehydrogenase"/>
    <property type="match status" value="1"/>
</dbReference>
<dbReference type="PROSITE" id="PS50082">
    <property type="entry name" value="WD_REPEATS_2"/>
    <property type="match status" value="1"/>
</dbReference>
<dbReference type="Proteomes" id="UP001642487">
    <property type="component" value="Chromosome 1"/>
</dbReference>
<evidence type="ECO:0000256" key="4">
    <source>
        <dbReference type="SAM" id="MobiDB-lite"/>
    </source>
</evidence>
<comment type="subcellular location">
    <subcellularLocation>
        <location evidence="1">Nucleus</location>
        <location evidence="1">Nucleolus</location>
    </subcellularLocation>
</comment>
<dbReference type="SUPFAM" id="SSF50998">
    <property type="entry name" value="Quinoprotein alcohol dehydrogenase-like"/>
    <property type="match status" value="1"/>
</dbReference>
<feature type="domain" description="Small-subunit processome Utp12" evidence="5">
    <location>
        <begin position="462"/>
        <end position="563"/>
    </location>
</feature>
<evidence type="ECO:0000256" key="1">
    <source>
        <dbReference type="ARBA" id="ARBA00004604"/>
    </source>
</evidence>
<keyword evidence="3" id="KW-0853">WD repeat</keyword>
<sequence>MKKEILKSPPITAFTPDGNYLAILSSNGTLKIWSTCDGSLLAEWKDSDGKNDGDYSCMACCFLGKKRKNSSCVIAIGTSSGDVLAVNASSGEMKWVSAGCHLGGVIGLSFADKGRRLRTVGSDGMASEMDTETGNIIKEFKASKKSISSSAFSLDEKYLAVAGKKLKILSTDDGNELTVHPDKLGPGKLVSLSDDAKTIITSELGAKHLQVWWCDMSSGKFSRGPALSMKHPSFVSECRNVSNQEDSVVVLSVSVSGVAYLWKLKILSEDEVSPTKVSVKANDNQSAEENHGSAKKNRVAVIASRIHGVGDNEVSVIVAHGSMDLPQHSLFNIGYSVKEDVNTAHENRTLQQNDDFSEQGPHEMAQAVVTPKSKKSKKKRAASDLDSLTAGDISDVGNGDTSNVLFNDDLNEPSMGEKLASLNLVDQNGDEGREQEKPSVPVIPPSADSVQVLLKQALHADDRALLLECLYTKDDKVISKSIAQLNSSDVLKLLHSLISFIQSRGAILVCALPWLRGLLLQHASKIMSQESSLLALNSLYQLIESRISTFQSALLLSSSLDFLYTGVLDEEVNENDAIVPIIYEEDDSDDKESGDEMETDDDDDERDEVEAFDDLSTGEVDDDMSG</sequence>
<feature type="repeat" description="WD" evidence="3">
    <location>
        <begin position="13"/>
        <end position="43"/>
    </location>
</feature>
<dbReference type="InterPro" id="IPR007148">
    <property type="entry name" value="SSU_processome_Utp12"/>
</dbReference>
<dbReference type="InterPro" id="IPR015943">
    <property type="entry name" value="WD40/YVTN_repeat-like_dom_sf"/>
</dbReference>
<dbReference type="PANTHER" id="PTHR45290">
    <property type="entry name" value="OS03G0300300 PROTEIN"/>
    <property type="match status" value="1"/>
</dbReference>
<evidence type="ECO:0000313" key="7">
    <source>
        <dbReference type="Proteomes" id="UP001642487"/>
    </source>
</evidence>
<protein>
    <recommendedName>
        <fullName evidence="5">Small-subunit processome Utp12 domain-containing protein</fullName>
    </recommendedName>
</protein>